<accession>A0AAE2WJR3</accession>
<sequence length="78" mass="8761">MKNKKLKKNPLEDTAVLSRIAKNASQKAINEAFRAGIPIHCISEGKLVKVYRDGRIEYVKDLNIEPLSLASAVRQLTR</sequence>
<evidence type="ECO:0000313" key="2">
    <source>
        <dbReference type="Proteomes" id="UP000768524"/>
    </source>
</evidence>
<name>A0AAE2WJR3_9GAMM</name>
<reference evidence="1" key="1">
    <citation type="submission" date="2020-07" db="EMBL/GenBank/DDBJ databases">
        <title>A pangenomic view of the genus Pectobacterium provides insights into genome organization, phylogeny, and virulence.</title>
        <authorList>
            <person name="Jonkheer E."/>
            <person name="Brankovics B."/>
            <person name="Houwers I."/>
            <person name="Van Der Wolf J."/>
            <person name="Bonants P."/>
            <person name="Vreeburg R."/>
            <person name="Bollema R."/>
            <person name="De Haan J."/>
            <person name="Berke L."/>
            <person name="De Ridder D."/>
            <person name="Smit S."/>
            <person name="Van Der Lee T.A.J."/>
        </authorList>
    </citation>
    <scope>NUCLEOTIDE SEQUENCE</scope>
    <source>
        <strain evidence="1">NAK:433</strain>
    </source>
</reference>
<protein>
    <submittedName>
        <fullName evidence="1">Uncharacterized protein</fullName>
    </submittedName>
</protein>
<dbReference type="RefSeq" id="WP_205560091.1">
    <property type="nucleotide sequence ID" value="NZ_JACGEP010000087.1"/>
</dbReference>
<comment type="caution">
    <text evidence="1">The sequence shown here is derived from an EMBL/GenBank/DDBJ whole genome shotgun (WGS) entry which is preliminary data.</text>
</comment>
<dbReference type="Proteomes" id="UP000768524">
    <property type="component" value="Unassembled WGS sequence"/>
</dbReference>
<evidence type="ECO:0000313" key="1">
    <source>
        <dbReference type="EMBL" id="MBN3053756.1"/>
    </source>
</evidence>
<dbReference type="EMBL" id="JACGEP010000087">
    <property type="protein sequence ID" value="MBN3053756.1"/>
    <property type="molecule type" value="Genomic_DNA"/>
</dbReference>
<proteinExistence type="predicted"/>
<dbReference type="AlphaFoldDB" id="A0AAE2WJR3"/>
<gene>
    <name evidence="1" type="ORF">H4F45_20290</name>
</gene>
<organism evidence="1 2">
    <name type="scientific">Pectobacterium brasiliense</name>
    <dbReference type="NCBI Taxonomy" id="180957"/>
    <lineage>
        <taxon>Bacteria</taxon>
        <taxon>Pseudomonadati</taxon>
        <taxon>Pseudomonadota</taxon>
        <taxon>Gammaproteobacteria</taxon>
        <taxon>Enterobacterales</taxon>
        <taxon>Pectobacteriaceae</taxon>
        <taxon>Pectobacterium</taxon>
    </lineage>
</organism>